<feature type="region of interest" description="Disordered" evidence="1">
    <location>
        <begin position="1"/>
        <end position="59"/>
    </location>
</feature>
<evidence type="ECO:0000313" key="3">
    <source>
        <dbReference type="EMBL" id="GBF93202.1"/>
    </source>
</evidence>
<proteinExistence type="predicted"/>
<dbReference type="AlphaFoldDB" id="A0A2V0P2S5"/>
<protein>
    <submittedName>
        <fullName evidence="3">Uncharacterized protein</fullName>
    </submittedName>
</protein>
<keyword evidence="2" id="KW-0812">Transmembrane</keyword>
<evidence type="ECO:0000313" key="4">
    <source>
        <dbReference type="Proteomes" id="UP000247498"/>
    </source>
</evidence>
<feature type="transmembrane region" description="Helical" evidence="2">
    <location>
        <begin position="67"/>
        <end position="87"/>
    </location>
</feature>
<dbReference type="Proteomes" id="UP000247498">
    <property type="component" value="Unassembled WGS sequence"/>
</dbReference>
<dbReference type="InParanoid" id="A0A2V0P2S5"/>
<comment type="caution">
    <text evidence="3">The sequence shown here is derived from an EMBL/GenBank/DDBJ whole genome shotgun (WGS) entry which is preliminary data.</text>
</comment>
<reference evidence="3 4" key="1">
    <citation type="journal article" date="2018" name="Sci. Rep.">
        <title>Raphidocelis subcapitata (=Pseudokirchneriella subcapitata) provides an insight into genome evolution and environmental adaptations in the Sphaeropleales.</title>
        <authorList>
            <person name="Suzuki S."/>
            <person name="Yamaguchi H."/>
            <person name="Nakajima N."/>
            <person name="Kawachi M."/>
        </authorList>
    </citation>
    <scope>NUCLEOTIDE SEQUENCE [LARGE SCALE GENOMIC DNA]</scope>
    <source>
        <strain evidence="3 4">NIES-35</strain>
    </source>
</reference>
<feature type="compositionally biased region" description="Low complexity" evidence="1">
    <location>
        <begin position="18"/>
        <end position="34"/>
    </location>
</feature>
<evidence type="ECO:0000256" key="2">
    <source>
        <dbReference type="SAM" id="Phobius"/>
    </source>
</evidence>
<gene>
    <name evidence="3" type="ORF">Rsub_05934</name>
</gene>
<keyword evidence="2" id="KW-0472">Membrane</keyword>
<dbReference type="EMBL" id="BDRX01000038">
    <property type="protein sequence ID" value="GBF93202.1"/>
    <property type="molecule type" value="Genomic_DNA"/>
</dbReference>
<dbReference type="OrthoDB" id="10556410at2759"/>
<sequence length="101" mass="11016">MQAAGGDAPGPRIDEPQQEASAEPQQHQQQQQQQAEERPPSPAPSAAPSDMDELLTRMAPKRAGDTADVVLMLVSVTALVALSMQLYRGYLLYQMYADKSF</sequence>
<accession>A0A2V0P2S5</accession>
<organism evidence="3 4">
    <name type="scientific">Raphidocelis subcapitata</name>
    <dbReference type="NCBI Taxonomy" id="307507"/>
    <lineage>
        <taxon>Eukaryota</taxon>
        <taxon>Viridiplantae</taxon>
        <taxon>Chlorophyta</taxon>
        <taxon>core chlorophytes</taxon>
        <taxon>Chlorophyceae</taxon>
        <taxon>CS clade</taxon>
        <taxon>Sphaeropleales</taxon>
        <taxon>Selenastraceae</taxon>
        <taxon>Raphidocelis</taxon>
    </lineage>
</organism>
<keyword evidence="2" id="KW-1133">Transmembrane helix</keyword>
<keyword evidence="4" id="KW-1185">Reference proteome</keyword>
<evidence type="ECO:0000256" key="1">
    <source>
        <dbReference type="SAM" id="MobiDB-lite"/>
    </source>
</evidence>
<name>A0A2V0P2S5_9CHLO</name>